<feature type="disulfide bond" evidence="17">
    <location>
        <begin position="3190"/>
        <end position="3205"/>
    </location>
</feature>
<keyword evidence="9 20" id="KW-1133">Transmembrane helix</keyword>
<comment type="subcellular location">
    <subcellularLocation>
        <location evidence="15">Membrane</location>
        <location evidence="15">Coated pit</location>
    </subcellularLocation>
    <subcellularLocation>
        <location evidence="1">Membrane</location>
        <topology evidence="1">Single-pass type I membrane protein</topology>
    </subcellularLocation>
</comment>
<dbReference type="PROSITE" id="PS01209">
    <property type="entry name" value="LDLRA_1"/>
    <property type="match status" value="9"/>
</dbReference>
<dbReference type="InterPro" id="IPR051221">
    <property type="entry name" value="LDLR-related"/>
</dbReference>
<evidence type="ECO:0000256" key="19">
    <source>
        <dbReference type="SAM" id="MobiDB-lite"/>
    </source>
</evidence>
<reference evidence="22 23" key="1">
    <citation type="submission" date="2015-12" db="EMBL/GenBank/DDBJ databases">
        <title>The genome of Folsomia candida.</title>
        <authorList>
            <person name="Faddeeva A."/>
            <person name="Derks M.F."/>
            <person name="Anvar Y."/>
            <person name="Smit S."/>
            <person name="Van Straalen N."/>
            <person name="Roelofs D."/>
        </authorList>
    </citation>
    <scope>NUCLEOTIDE SEQUENCE [LARGE SCALE GENOMIC DNA]</scope>
    <source>
        <strain evidence="22 23">VU population</strain>
        <tissue evidence="22">Whole body</tissue>
    </source>
</reference>
<evidence type="ECO:0000256" key="5">
    <source>
        <dbReference type="ARBA" id="ARBA00022692"/>
    </source>
</evidence>
<keyword evidence="4" id="KW-0254">Endocytosis</keyword>
<proteinExistence type="inferred from homology"/>
<feature type="disulfide bond" evidence="17">
    <location>
        <begin position="3217"/>
        <end position="3235"/>
    </location>
</feature>
<accession>A0A226EZ92</accession>
<keyword evidence="6" id="KW-0732">Signal</keyword>
<keyword evidence="5 20" id="KW-0812">Transmembrane</keyword>
<evidence type="ECO:0000256" key="17">
    <source>
        <dbReference type="PROSITE-ProRule" id="PRU00124"/>
    </source>
</evidence>
<dbReference type="GO" id="GO:0043235">
    <property type="term" value="C:receptor complex"/>
    <property type="evidence" value="ECO:0007669"/>
    <property type="project" value="TreeGrafter"/>
</dbReference>
<evidence type="ECO:0000256" key="16">
    <source>
        <dbReference type="PROSITE-ProRule" id="PRU00076"/>
    </source>
</evidence>
<dbReference type="FunFam" id="2.120.10.30:FF:000241">
    <property type="entry name" value="Low-density lipoprotein receptor-related protein 6"/>
    <property type="match status" value="6"/>
</dbReference>
<comment type="caution">
    <text evidence="22">The sequence shown here is derived from an EMBL/GenBank/DDBJ whole genome shotgun (WGS) entry which is preliminary data.</text>
</comment>
<feature type="repeat" description="LDL-receptor class B" evidence="18">
    <location>
        <begin position="2822"/>
        <end position="2863"/>
    </location>
</feature>
<feature type="domain" description="EGF-like" evidence="21">
    <location>
        <begin position="3821"/>
        <end position="3857"/>
    </location>
</feature>
<protein>
    <submittedName>
        <fullName evidence="22">Low-density lipoprotein receptor-related protein 1</fullName>
    </submittedName>
</protein>
<dbReference type="STRING" id="158441.A0A226EZ92"/>
<dbReference type="GO" id="GO:0006897">
    <property type="term" value="P:endocytosis"/>
    <property type="evidence" value="ECO:0007669"/>
    <property type="project" value="UniProtKB-KW"/>
</dbReference>
<dbReference type="OrthoDB" id="21182at2759"/>
<evidence type="ECO:0000256" key="12">
    <source>
        <dbReference type="ARBA" id="ARBA00023170"/>
    </source>
</evidence>
<feature type="disulfide bond" evidence="17">
    <location>
        <begin position="3423"/>
        <end position="3435"/>
    </location>
</feature>
<dbReference type="InterPro" id="IPR009030">
    <property type="entry name" value="Growth_fac_rcpt_cys_sf"/>
</dbReference>
<dbReference type="GO" id="GO:0005886">
    <property type="term" value="C:plasma membrane"/>
    <property type="evidence" value="ECO:0007669"/>
    <property type="project" value="TreeGrafter"/>
</dbReference>
<feature type="repeat" description="LDL-receptor class B" evidence="18">
    <location>
        <begin position="416"/>
        <end position="460"/>
    </location>
</feature>
<feature type="disulfide bond" evidence="17">
    <location>
        <begin position="3150"/>
        <end position="3165"/>
    </location>
</feature>
<name>A0A226EZ92_FOLCA</name>
<dbReference type="Gene3D" id="2.120.10.30">
    <property type="entry name" value="TolB, C-terminal domain"/>
    <property type="match status" value="8"/>
</dbReference>
<evidence type="ECO:0000256" key="20">
    <source>
        <dbReference type="SAM" id="Phobius"/>
    </source>
</evidence>
<dbReference type="InterPro" id="IPR002172">
    <property type="entry name" value="LDrepeatLR_classA_rpt"/>
</dbReference>
<feature type="repeat" description="LDL-receptor class B" evidence="18">
    <location>
        <begin position="461"/>
        <end position="502"/>
    </location>
</feature>
<feature type="disulfide bond" evidence="17">
    <location>
        <begin position="3106"/>
        <end position="3121"/>
    </location>
</feature>
<evidence type="ECO:0000256" key="10">
    <source>
        <dbReference type="ARBA" id="ARBA00023136"/>
    </source>
</evidence>
<dbReference type="GO" id="GO:0005509">
    <property type="term" value="F:calcium ion binding"/>
    <property type="evidence" value="ECO:0007669"/>
    <property type="project" value="InterPro"/>
</dbReference>
<dbReference type="SMART" id="SM00135">
    <property type="entry name" value="LY"/>
    <property type="match status" value="32"/>
</dbReference>
<dbReference type="SMART" id="SM00179">
    <property type="entry name" value="EGF_CA"/>
    <property type="match status" value="4"/>
</dbReference>
<dbReference type="SUPFAM" id="SSF63825">
    <property type="entry name" value="YWTD domain"/>
    <property type="match status" value="8"/>
</dbReference>
<dbReference type="InterPro" id="IPR000152">
    <property type="entry name" value="EGF-type_Asp/Asn_hydroxyl_site"/>
</dbReference>
<evidence type="ECO:0000256" key="15">
    <source>
        <dbReference type="ARBA" id="ARBA00037878"/>
    </source>
</evidence>
<feature type="disulfide bond" evidence="17">
    <location>
        <begin position="2624"/>
        <end position="2639"/>
    </location>
</feature>
<keyword evidence="3 16" id="KW-0245">EGF-like domain</keyword>
<keyword evidence="11 16" id="KW-1015">Disulfide bond</keyword>
<dbReference type="PROSITE" id="PS00022">
    <property type="entry name" value="EGF_1"/>
    <property type="match status" value="1"/>
</dbReference>
<evidence type="ECO:0000256" key="1">
    <source>
        <dbReference type="ARBA" id="ARBA00004479"/>
    </source>
</evidence>
<dbReference type="EMBL" id="LNIX01000001">
    <property type="protein sequence ID" value="OXA62903.1"/>
    <property type="molecule type" value="Genomic_DNA"/>
</dbReference>
<sequence>MWTAQTAKWGTFSHSSTVFNIIAFYLIVTAKRVVSFDDSIISPVVDLHEGIDLHLQDSLCLPNQFMCKNGLSCIEKSMVCDSSDDCFDASDEENCPADIPCREGTFQCKYSRKCVPSGWLCDGVSDCGTVPGSLTQTQDMSDEEDERCISDKTCQANQFKCYDGVTCIQIVELCDGEPKCPKKEDEHKYCDNSTICSESGCIYGCKPSPSGEAMCFCPIGQEHDGKSCIESNECLEDGACDQVCELNLHKNKMCSCIDGYRSAGTKCFANDVPDGPRGKPLIFFQDASDIKWIGLNGNKSPSHPQYISPNHTGTLGVDFDHLNDTICWISHSNVSHLMKCGLSSRLDEGWNKPKPYIFSLQDVYHLSFDWISTNIYFVDEALELIFVCNEDVDLCKIIIDSNVAKPRGIALDPMQGYMFFTVWGRSGAKLERSLMDGTSREVIVSKKIVYPHGITLDMPTKVVYWVDKFLDSIERINYDGTNRRTVHRGVQHLQDITVFQNDLYFISMHDNSINKINKYTPSHFSPLVRNLTKPFALKIYHRVRQPRVKHPCMTHYGGNNPCHEFCFPLWKKGKPIAQCGCREGYVLKSNVSCVEEDSTFFMIYVKAHSGVIRSASLKNGVIRKFNNGVMIPVVKKGSYSALGYDYKNRTLYYSDITNFRILKKGMYQADSTIYLDKHIGVVGSIAVDYIGRNLYWVDETIPAIYVSKINSGAVKKLLVHSNLQHPRSLVLSPATGIMYWATLASSAAKSDGSIEKAWMDGSHRETIVQGLGHPIGLTIDQENKYLFWLDTSKFAVQRLLLSNPLQTETLFRINVTVYGEPTGFAYYNGTFYITILGKLMKANISKTIVDADKVELTTISNDEDIAEFLIFDSDFQRGKNKCTSNMCEDLCLAYPERSGSTCACRDGYTLKNDGRTCKVDYKYKSPLECDPGVFKCTNFPKCIPENLICNGRDDCGDNSDEDSKRCDRSYAKQGFCTQSSFHCAGSGLCIPLAYVCDGHSNCPQGDDEHACSNGTIHCSEFEFECKVTKRCIPKSWVCDGSVDCGAMDSSDEHEHCVYPECSELQFKCSNSSSCIPAELICDGIKDCPGNGEDEHPNIDCLTHCNRNRSDTFYCEVDNKCINKTQHCDGMCDCTDARDELNCPGKIQPPECARIAVLVTHDFECDFDVGPLLSKEDCYNVSCGRHSFRCHDGSQCIPLKARCDGTPDCKRDGSDEQNCPKSPIVCNYPSRLCDNGSKCVQISQVCDRKIDCEDKSDEGKRCAEKPCSSVNCSHYCATVPEGYLCHCPDGQHINPLDNSKCMNKSHPCDTFGTCSQLCWKFGTTQYQCLCHPGYALREDGITCSSISNESPYLVFSNRHELRGLYLNSTSIFQSLISNLRNSIALDFFYQNGKYDIFWSDVVDDKIYRGSLVSGSLINIQIVIEKGLATAEGLAVDWIGENIYWVESNLDQIEVARLNGSFRETLISGDMVSPRSIAVDPNYGLLFWSDWQTDDPRIERASMSGKFRKKVFNVGSSGEGAWPNGLTLDYMLKRIYWVDARLDSIHTVMYDGTDYQEVLHDHEALSHPFSITLFESMLVWTDWRSNSVMMANKFHGGNVTTIHKTYTQPFDTKILHQTRQPRKIVNPCGVKNGNCSHLCLLSVNGTHDCGCPHLMTLSSDNRSCITNEKMLLFSRLNEIRAVYYDKVYYHAAPPISYPLIVMPANLHFVSKHKQVYWSDSQSGETKRANIANPTVDTLIDAAAGKPLAMGVDWISNLIFIVVQTSSHNSISVTNLEGQFFSTIIQGKNDLKNVNSLAVNPYKTQIYWPEGITTSDFKIQMASMDGSKRKTLSTSRDNPSLENPASLSYDFTSERLYWINLNTEIIQYYSFHTKEVKKLIFDDMKPHVITVYGNLIFFASEKHDAILKGDKTNGGTFEFVRNYTENIYSIRVYDPEEQNGTNHCDRNFSTSQFCQHLCIPSVGKRICKCALGYTLDEKDQTKCRTIEPVLVFSDSQGIKGISPLPNRTDDLLVPIPLVSFATDIDVDEAAEHLYWLDSEKGKISRIKRDGTEKQTILTDLTAVSGLCIDWIAKNLYWANPKDSYIEVSHLNGSSHHVLITEGLDKPISLALDPARGLLFWADIVKGQVERATLDGLNRKLIAADVKASDVTVDLENQRLYWCTSNDQIESVKYDGTDKKLVYSGSLITSQLHSPIVDKGFLYWVDIGETGGTIMALSVKNFSMVHSVREELGVTIKDLAIFSKGRQMGTNGCAANNGGCEDLCFWNGTVVNCVCAHGKLGSDKKSCESFDAFIAYSRVNSIATAHLTKEITPNDPYPTIQSSEHIRNAIGLAFDYKRNILFYSDVQLGTINSVLFNGSEYGVVAEKQGSVEGLYFEASHSDLYWTCSNDASINRINPHLPNAKVQKLLKLSPNDKPRGIAIDPCESRVYWTNWDSNRPSIQRAYLSGYGIESIIIHDIRMPNSLALDLPARKLYWVDARLDKIERTNLDGTNRIVVIRHNPKHAFSLAVYQDYLIWTDWVRLSVLRANKYTGENVEILRQDIPKPMGIVAVSPQDVVCTTNPCNILNGGCQDICIFNEHKQIVCECGPDKSTLSDGQCVSKSKLEDGELCDGWTCKNGNCVSLTELCNGADNCGDNSDEIGCGINECEKEHNPCFPHHCLDKTIGYECQCLSGYELNDKNKTVCQVLDECLKKRPCSQKCESSVGSHSCSCLEGYIPDGNGVCKANTSYPINIMFTNQYYIRLVNDTVNNGTLISQNLTNAVALDFHWDFGCIYWSDVTALGSSIKRSCTVTNRSEDIGKVEMNENVLHHSISSPDGIAVDWVAHNLYWCDKGTNTIEVSKLSGRHRKIIIAGLQDPRAIVLDPFRGYLYWTEWGDDPIIGKAGMDGTRVQTLISENLGWPNALTLSLETEEIWWADAKEDYIAVADLHGQNRKIVHSRAQNPSANLHHIFSLTTFEDTIYWSDWETKQISACHKYTGDNQRAITTKLIHRPMDVKAFHPYRQRPMLKNSCEDNPCQSLCLLSPDGGYICACPENFILNSDQTSCTANCTTSQFVCENTSKCIPKWWKCDGQPDCLDGEDEHESCPPFNCNPGHVQFENSTCLYPTSICDGTNDTYNGADEVDCDKYTCLSTHFKCHGNATVQSKCIPTQHRCDGNRDCFFGDDEDSCSPIKCPSTQFQCKTNGKCIQWEWVCDLENDCGDNSDENNCSNRTCSDDKYRCDSGKCIPKTWTCDSERDCSKGEDEIMSECEQPVTCEKNPSYYLCRNSHKCIPSRWKCDYEVDCPESDDELDCVPRNCSESEFKCGDGRCIHSRFVCDNLFECSDGSDETNCHASCNNLIEFQCVNPQTCLPTKFVCDGEFDCLDGSDEQDCGNSSRNCVDGFRCDKNNECIPSVWVCDGSVDCSEGKFSEDEQICDKPIPTHPSLCSDTEFHCSDGNCINVSKVCNGKVDCEDDELGCPNCPFATCSQLCEKKKHDRAQHAFSCECVEGYLSEANTTRCSAKGDSATLIIASEDHLLRLNKPHDVDHVDLLISSTPTKVDSVDFFIDEDGSIKLFWSSRTNKAIQMMYITPDGNSVSSVRNRRSTSSTDIITGLDDPRGICIDWIAKVLFYIDAGHKTISASSLDGKNKMVILRRLTEPFDIAVDPISGRIFWSDYQSIEYAYEDGSGRKVIVHSLRPTGLAIDYPAQRLYFTDMRSLTIESTTLEGKDRQIVKRFPPGWLKPFKLDVFEDTLYFTNYTSNKILRLNKFGKNNVSDITYGVVKASDVVLIQQYKQISSKDYCAAVPCSSPGICLRTGSSEATCSCSSQKTGSYESPIVSECTSLKVACELKCKSEGKCMIDGTGRKFCKCQKGYSGPTCEKNSFDYNNENLPPGFNPNTTLVDLCVNMVCRNGGKCEVIEQIAYCSFYGLRCDRPDIQGKAWPSNEENGFTWVLVLVFILVALGVASFSGCVAYLVMRRKGRPFMHMRMQDSGTVEITNPMFLKDEGDEDHTSEPSLIFDSDKVLLQGTNFANPVYETMYKEGETSASNDEKKGLLDHPLADPLA</sequence>
<feature type="repeat" description="LDL-receptor class B" evidence="18">
    <location>
        <begin position="2028"/>
        <end position="2069"/>
    </location>
</feature>
<dbReference type="SMART" id="SM00192">
    <property type="entry name" value="LDLa"/>
    <property type="match status" value="21"/>
</dbReference>
<evidence type="ECO:0000259" key="21">
    <source>
        <dbReference type="PROSITE" id="PS50026"/>
    </source>
</evidence>
<feature type="transmembrane region" description="Helical" evidence="20">
    <location>
        <begin position="3927"/>
        <end position="3954"/>
    </location>
</feature>
<feature type="disulfide bond" evidence="17">
    <location>
        <begin position="3353"/>
        <end position="3368"/>
    </location>
</feature>
<organism evidence="22 23">
    <name type="scientific">Folsomia candida</name>
    <name type="common">Springtail</name>
    <dbReference type="NCBI Taxonomy" id="158441"/>
    <lineage>
        <taxon>Eukaryota</taxon>
        <taxon>Metazoa</taxon>
        <taxon>Ecdysozoa</taxon>
        <taxon>Arthropoda</taxon>
        <taxon>Hexapoda</taxon>
        <taxon>Collembola</taxon>
        <taxon>Entomobryomorpha</taxon>
        <taxon>Isotomoidea</taxon>
        <taxon>Isotomidae</taxon>
        <taxon>Proisotominae</taxon>
        <taxon>Folsomia</taxon>
    </lineage>
</organism>
<dbReference type="InterPro" id="IPR001881">
    <property type="entry name" value="EGF-like_Ca-bd_dom"/>
</dbReference>
<evidence type="ECO:0000256" key="14">
    <source>
        <dbReference type="ARBA" id="ARBA00023180"/>
    </source>
</evidence>
<dbReference type="InterPro" id="IPR000742">
    <property type="entry name" value="EGF"/>
</dbReference>
<evidence type="ECO:0000256" key="6">
    <source>
        <dbReference type="ARBA" id="ARBA00022729"/>
    </source>
</evidence>
<feature type="repeat" description="LDL-receptor class B" evidence="18">
    <location>
        <begin position="2864"/>
        <end position="2907"/>
    </location>
</feature>
<evidence type="ECO:0000256" key="8">
    <source>
        <dbReference type="ARBA" id="ARBA00022837"/>
    </source>
</evidence>
<dbReference type="SMART" id="SM00181">
    <property type="entry name" value="EGF"/>
    <property type="match status" value="16"/>
</dbReference>
<feature type="disulfide bond" evidence="17">
    <location>
        <begin position="3301"/>
        <end position="3319"/>
    </location>
</feature>
<feature type="disulfide bond" evidence="17">
    <location>
        <begin position="80"/>
        <end position="95"/>
    </location>
</feature>
<evidence type="ECO:0000256" key="18">
    <source>
        <dbReference type="PROSITE-ProRule" id="PRU00461"/>
    </source>
</evidence>
<dbReference type="PROSITE" id="PS50026">
    <property type="entry name" value="EGF_3"/>
    <property type="match status" value="1"/>
</dbReference>
<gene>
    <name evidence="22" type="ORF">Fcan01_01819</name>
</gene>
<keyword evidence="13" id="KW-0168">Coated pit</keyword>
<feature type="disulfide bond" evidence="17">
    <location>
        <begin position="3210"/>
        <end position="3222"/>
    </location>
</feature>
<evidence type="ECO:0000313" key="22">
    <source>
        <dbReference type="EMBL" id="OXA62903.1"/>
    </source>
</evidence>
<feature type="repeat" description="LDL-receptor class B" evidence="18">
    <location>
        <begin position="1439"/>
        <end position="1481"/>
    </location>
</feature>
<feature type="repeat" description="LDL-receptor class B" evidence="18">
    <location>
        <begin position="2070"/>
        <end position="2112"/>
    </location>
</feature>
<feature type="disulfide bond" evidence="17">
    <location>
        <begin position="2612"/>
        <end position="2630"/>
    </location>
</feature>
<feature type="repeat" description="LDL-receptor class B" evidence="18">
    <location>
        <begin position="3604"/>
        <end position="3645"/>
    </location>
</feature>
<feature type="disulfide bond" evidence="17">
    <location>
        <begin position="3274"/>
        <end position="3289"/>
    </location>
</feature>
<dbReference type="InterPro" id="IPR023415">
    <property type="entry name" value="LDLR_class-A_CS"/>
</dbReference>
<dbReference type="PROSITE" id="PS51120">
    <property type="entry name" value="LDLRB"/>
    <property type="match status" value="13"/>
</dbReference>
<evidence type="ECO:0000256" key="4">
    <source>
        <dbReference type="ARBA" id="ARBA00022583"/>
    </source>
</evidence>
<keyword evidence="8" id="KW-0106">Calcium</keyword>
<dbReference type="Proteomes" id="UP000198287">
    <property type="component" value="Unassembled WGS sequence"/>
</dbReference>
<dbReference type="PROSITE" id="PS50068">
    <property type="entry name" value="LDLRA_2"/>
    <property type="match status" value="21"/>
</dbReference>
<dbReference type="InterPro" id="IPR000033">
    <property type="entry name" value="LDLR_classB_rpt"/>
</dbReference>
<keyword evidence="10 20" id="KW-0472">Membrane</keyword>
<feature type="repeat" description="LDL-receptor class B" evidence="18">
    <location>
        <begin position="1482"/>
        <end position="1530"/>
    </location>
</feature>
<dbReference type="PROSITE" id="PS00010">
    <property type="entry name" value="ASX_HYDROXYL"/>
    <property type="match status" value="1"/>
</dbReference>
<dbReference type="Gene3D" id="4.10.400.10">
    <property type="entry name" value="Low-density Lipoprotein Receptor"/>
    <property type="match status" value="21"/>
</dbReference>
<dbReference type="InterPro" id="IPR011042">
    <property type="entry name" value="6-blade_b-propeller_TolB-like"/>
</dbReference>
<dbReference type="Pfam" id="PF00057">
    <property type="entry name" value="Ldl_recept_a"/>
    <property type="match status" value="14"/>
</dbReference>
<dbReference type="SUPFAM" id="SSF57424">
    <property type="entry name" value="LDL receptor-like module"/>
    <property type="match status" value="19"/>
</dbReference>
<dbReference type="OMA" id="SCEYSPC"/>
<evidence type="ECO:0000256" key="11">
    <source>
        <dbReference type="ARBA" id="ARBA00023157"/>
    </source>
</evidence>
<dbReference type="PROSITE" id="PS01186">
    <property type="entry name" value="EGF_2"/>
    <property type="match status" value="3"/>
</dbReference>
<keyword evidence="23" id="KW-1185">Reference proteome</keyword>
<feature type="disulfide bond" evidence="17">
    <location>
        <begin position="3294"/>
        <end position="3306"/>
    </location>
</feature>
<feature type="repeat" description="LDL-receptor class B" evidence="18">
    <location>
        <begin position="2468"/>
        <end position="2510"/>
    </location>
</feature>
<feature type="disulfide bond" evidence="17">
    <location>
        <begin position="1127"/>
        <end position="1142"/>
    </location>
</feature>
<dbReference type="InterPro" id="IPR056588">
    <property type="entry name" value="EGF_LRP2"/>
</dbReference>
<keyword evidence="22" id="KW-0449">Lipoprotein</keyword>
<dbReference type="SUPFAM" id="SSF57196">
    <property type="entry name" value="EGF/Laminin"/>
    <property type="match status" value="2"/>
</dbReference>
<feature type="disulfide bond" evidence="17">
    <location>
        <begin position="3430"/>
        <end position="3448"/>
    </location>
</feature>
<dbReference type="PRINTS" id="PR00261">
    <property type="entry name" value="LDLRECEPTOR"/>
</dbReference>
<keyword evidence="12 22" id="KW-0675">Receptor</keyword>
<evidence type="ECO:0000313" key="23">
    <source>
        <dbReference type="Proteomes" id="UP000198287"/>
    </source>
</evidence>
<dbReference type="Pfam" id="PF24468">
    <property type="entry name" value="EGF_LRP2"/>
    <property type="match status" value="1"/>
</dbReference>
<dbReference type="SUPFAM" id="SSF57184">
    <property type="entry name" value="Growth factor receptor domain"/>
    <property type="match status" value="3"/>
</dbReference>
<dbReference type="PANTHER" id="PTHR22722:SF5">
    <property type="entry name" value="LOW-DENSITY LIPOPROTEIN RECEPTOR-RELATED PROTEIN 1B"/>
    <property type="match status" value="1"/>
</dbReference>
<evidence type="ECO:0000256" key="2">
    <source>
        <dbReference type="ARBA" id="ARBA00009939"/>
    </source>
</evidence>
<evidence type="ECO:0000256" key="7">
    <source>
        <dbReference type="ARBA" id="ARBA00022737"/>
    </source>
</evidence>
<dbReference type="CDD" id="cd00112">
    <property type="entry name" value="LDLa"/>
    <property type="match status" value="19"/>
</dbReference>
<feature type="disulfide bond" evidence="16">
    <location>
        <begin position="3847"/>
        <end position="3856"/>
    </location>
</feature>
<feature type="repeat" description="LDL-receptor class B" evidence="18">
    <location>
        <begin position="692"/>
        <end position="735"/>
    </location>
</feature>
<comment type="caution">
    <text evidence="16">Lacks conserved residue(s) required for the propagation of feature annotation.</text>
</comment>
<dbReference type="InterPro" id="IPR036055">
    <property type="entry name" value="LDL_receptor-like_sf"/>
</dbReference>
<dbReference type="GO" id="GO:0005905">
    <property type="term" value="C:clathrin-coated pit"/>
    <property type="evidence" value="ECO:0007669"/>
    <property type="project" value="UniProtKB-KW"/>
</dbReference>
<feature type="disulfide bond" evidence="17">
    <location>
        <begin position="996"/>
        <end position="1011"/>
    </location>
</feature>
<feature type="repeat" description="LDL-receptor class B" evidence="18">
    <location>
        <begin position="1531"/>
        <end position="1575"/>
    </location>
</feature>
<feature type="disulfide bond" evidence="17">
    <location>
        <begin position="3313"/>
        <end position="3328"/>
    </location>
</feature>
<evidence type="ECO:0000256" key="3">
    <source>
        <dbReference type="ARBA" id="ARBA00022536"/>
    </source>
</evidence>
<dbReference type="PANTHER" id="PTHR22722">
    <property type="entry name" value="LOW-DENSITY LIPOPROTEIN RECEPTOR-RELATED PROTEIN 2-RELATED"/>
    <property type="match status" value="1"/>
</dbReference>
<evidence type="ECO:0000256" key="9">
    <source>
        <dbReference type="ARBA" id="ARBA00022989"/>
    </source>
</evidence>
<evidence type="ECO:0000256" key="13">
    <source>
        <dbReference type="ARBA" id="ARBA00023176"/>
    </source>
</evidence>
<feature type="region of interest" description="Disordered" evidence="19">
    <location>
        <begin position="4020"/>
        <end position="4042"/>
    </location>
</feature>
<dbReference type="Pfam" id="PF00058">
    <property type="entry name" value="Ldl_recept_b"/>
    <property type="match status" value="6"/>
</dbReference>
<keyword evidence="7" id="KW-0677">Repeat</keyword>
<keyword evidence="14" id="KW-0325">Glycoprotein</keyword>
<dbReference type="Gene3D" id="2.10.25.10">
    <property type="entry name" value="Laminin"/>
    <property type="match status" value="4"/>
</dbReference>
<comment type="similarity">
    <text evidence="2">Belongs to the LDLR family.</text>
</comment>
<feature type="repeat" description="LDL-receptor class B" evidence="18">
    <location>
        <begin position="2423"/>
        <end position="2467"/>
    </location>
</feature>
<feature type="disulfide bond" evidence="17">
    <location>
        <begin position="3375"/>
        <end position="3387"/>
    </location>
</feature>
<feature type="disulfide bond" evidence="16">
    <location>
        <begin position="3825"/>
        <end position="3835"/>
    </location>
</feature>